<comment type="caution">
    <text evidence="1">The sequence shown here is derived from an EMBL/GenBank/DDBJ whole genome shotgun (WGS) entry which is preliminary data.</text>
</comment>
<keyword evidence="2" id="KW-1185">Reference proteome</keyword>
<dbReference type="GO" id="GO:0016301">
    <property type="term" value="F:kinase activity"/>
    <property type="evidence" value="ECO:0007669"/>
    <property type="project" value="UniProtKB-KW"/>
</dbReference>
<dbReference type="PATRIC" id="fig|45065.4.peg.193"/>
<dbReference type="AlphaFoldDB" id="A0A0W0U8Y7"/>
<dbReference type="GO" id="GO:0016773">
    <property type="term" value="F:phosphotransferase activity, alcohol group as acceptor"/>
    <property type="evidence" value="ECO:0007669"/>
    <property type="project" value="InterPro"/>
</dbReference>
<dbReference type="OrthoDB" id="3638028at2"/>
<dbReference type="EMBL" id="LNYC01000004">
    <property type="protein sequence ID" value="KTD04424.1"/>
    <property type="molecule type" value="Genomic_DNA"/>
</dbReference>
<keyword evidence="1" id="KW-0808">Transferase</keyword>
<sequence length="297" mass="33506">MELLEKNINDQYGEQGRKWLADLPKRVRQIAAVHGLSDLKAVKNLSYNYVMTGMQTSQPVILKLGLDISGLKREAMALKAFEGLGAVNMLAEEDGMLLLERAIPGVSLKSSFPENDSEAIRITCDCLNRLHSAPIPLNNRFPYVKDWLAALDKDWEIPLHFLQKARVLRDNLMLTSAREVLLHGDLHHDNLLQNGSTWMVIDPKGVIGEPAFEVAAFIRNPIPELLTLDTAAWHIIQNRIIHFAKLLSLSEQKILDWCYVQAVLAWAWALEDGCETACFRQLSALFERARFQPGNIS</sequence>
<dbReference type="Proteomes" id="UP000054785">
    <property type="component" value="Unassembled WGS sequence"/>
</dbReference>
<proteinExistence type="predicted"/>
<reference evidence="1 2" key="1">
    <citation type="submission" date="2015-11" db="EMBL/GenBank/DDBJ databases">
        <title>Genomic analysis of 38 Legionella species identifies large and diverse effector repertoires.</title>
        <authorList>
            <person name="Burstein D."/>
            <person name="Amaro F."/>
            <person name="Zusman T."/>
            <person name="Lifshitz Z."/>
            <person name="Cohen O."/>
            <person name="Gilbert J.A."/>
            <person name="Pupko T."/>
            <person name="Shuman H.A."/>
            <person name="Segal G."/>
        </authorList>
    </citation>
    <scope>NUCLEOTIDE SEQUENCE [LARGE SCALE GENOMIC DNA]</scope>
    <source>
        <strain evidence="1 2">ATCC 49504</strain>
    </source>
</reference>
<evidence type="ECO:0000313" key="2">
    <source>
        <dbReference type="Proteomes" id="UP000054785"/>
    </source>
</evidence>
<dbReference type="InterPro" id="IPR006748">
    <property type="entry name" value="NH2Glyco/OHUrea_AB-resist_kin"/>
</dbReference>
<dbReference type="STRING" id="45065.Lgee_0177"/>
<dbReference type="Gene3D" id="3.90.1200.10">
    <property type="match status" value="1"/>
</dbReference>
<dbReference type="Pfam" id="PF04655">
    <property type="entry name" value="APH_6_hur"/>
    <property type="match status" value="1"/>
</dbReference>
<keyword evidence="1" id="KW-0418">Kinase</keyword>
<evidence type="ECO:0000313" key="1">
    <source>
        <dbReference type="EMBL" id="KTD04424.1"/>
    </source>
</evidence>
<dbReference type="RefSeq" id="WP_058387028.1">
    <property type="nucleotide sequence ID" value="NZ_CAAAHN010000015.1"/>
</dbReference>
<protein>
    <submittedName>
        <fullName evidence="1">Aminoglycoside/hydroxyurea antibiotic resistance kinase</fullName>
    </submittedName>
</protein>
<accession>A0A0W0U8Y7</accession>
<dbReference type="SUPFAM" id="SSF56112">
    <property type="entry name" value="Protein kinase-like (PK-like)"/>
    <property type="match status" value="1"/>
</dbReference>
<dbReference type="GO" id="GO:0019748">
    <property type="term" value="P:secondary metabolic process"/>
    <property type="evidence" value="ECO:0007669"/>
    <property type="project" value="InterPro"/>
</dbReference>
<name>A0A0W0U8Y7_9GAMM</name>
<gene>
    <name evidence="1" type="ORF">Lgee_0177</name>
</gene>
<dbReference type="InterPro" id="IPR011009">
    <property type="entry name" value="Kinase-like_dom_sf"/>
</dbReference>
<organism evidence="1 2">
    <name type="scientific">Legionella geestiana</name>
    <dbReference type="NCBI Taxonomy" id="45065"/>
    <lineage>
        <taxon>Bacteria</taxon>
        <taxon>Pseudomonadati</taxon>
        <taxon>Pseudomonadota</taxon>
        <taxon>Gammaproteobacteria</taxon>
        <taxon>Legionellales</taxon>
        <taxon>Legionellaceae</taxon>
        <taxon>Legionella</taxon>
    </lineage>
</organism>